<dbReference type="PANTHER" id="PTHR13799">
    <property type="entry name" value="NGG1 INTERACTING FACTOR 3"/>
    <property type="match status" value="1"/>
</dbReference>
<dbReference type="KEGG" id="dalk:DSCA_13920"/>
<comment type="similarity">
    <text evidence="1 5">Belongs to the GTP cyclohydrolase I type 2/NIF3 family.</text>
</comment>
<comment type="subunit">
    <text evidence="2">Homohexamer.</text>
</comment>
<feature type="binding site" evidence="6">
    <location>
        <position position="105"/>
    </location>
    <ligand>
        <name>a divalent metal cation</name>
        <dbReference type="ChEBI" id="CHEBI:60240"/>
        <label>1</label>
    </ligand>
</feature>
<accession>A0A5K7YDA7</accession>
<dbReference type="InterPro" id="IPR015867">
    <property type="entry name" value="N-reg_PII/ATP_PRibTrfase_C"/>
</dbReference>
<evidence type="ECO:0000256" key="5">
    <source>
        <dbReference type="PIRNR" id="PIRNR037489"/>
    </source>
</evidence>
<organism evidence="7 8">
    <name type="scientific">Desulfosarcina alkanivorans</name>
    <dbReference type="NCBI Taxonomy" id="571177"/>
    <lineage>
        <taxon>Bacteria</taxon>
        <taxon>Pseudomonadati</taxon>
        <taxon>Thermodesulfobacteriota</taxon>
        <taxon>Desulfobacteria</taxon>
        <taxon>Desulfobacterales</taxon>
        <taxon>Desulfosarcinaceae</taxon>
        <taxon>Desulfosarcina</taxon>
    </lineage>
</organism>
<dbReference type="RefSeq" id="WP_155315719.1">
    <property type="nucleotide sequence ID" value="NZ_AP021874.1"/>
</dbReference>
<evidence type="ECO:0000313" key="7">
    <source>
        <dbReference type="EMBL" id="BBO67462.1"/>
    </source>
</evidence>
<protein>
    <recommendedName>
        <fullName evidence="3 5">GTP cyclohydrolase 1 type 2 homolog</fullName>
    </recommendedName>
</protein>
<dbReference type="InterPro" id="IPR017221">
    <property type="entry name" value="DUF34/NIF3_bac"/>
</dbReference>
<reference evidence="7 8" key="1">
    <citation type="submission" date="2019-11" db="EMBL/GenBank/DDBJ databases">
        <title>Comparative genomics of hydrocarbon-degrading Desulfosarcina strains.</title>
        <authorList>
            <person name="Watanabe M."/>
            <person name="Kojima H."/>
            <person name="Fukui M."/>
        </authorList>
    </citation>
    <scope>NUCLEOTIDE SEQUENCE [LARGE SCALE GENOMIC DNA]</scope>
    <source>
        <strain evidence="7 8">PL12</strain>
    </source>
</reference>
<dbReference type="GO" id="GO:0016787">
    <property type="term" value="F:hydrolase activity"/>
    <property type="evidence" value="ECO:0007669"/>
    <property type="project" value="UniProtKB-KW"/>
</dbReference>
<proteinExistence type="inferred from homology"/>
<dbReference type="InterPro" id="IPR036069">
    <property type="entry name" value="DUF34/NIF3_sf"/>
</dbReference>
<dbReference type="AlphaFoldDB" id="A0A5K7YDA7"/>
<keyword evidence="8" id="KW-1185">Reference proteome</keyword>
<keyword evidence="4 5" id="KW-0479">Metal-binding</keyword>
<dbReference type="Pfam" id="PF01784">
    <property type="entry name" value="DUF34_NIF3"/>
    <property type="match status" value="1"/>
</dbReference>
<dbReference type="InterPro" id="IPR002678">
    <property type="entry name" value="DUF34/NIF3"/>
</dbReference>
<evidence type="ECO:0000256" key="6">
    <source>
        <dbReference type="PIRSR" id="PIRSR602678-1"/>
    </source>
</evidence>
<evidence type="ECO:0000256" key="2">
    <source>
        <dbReference type="ARBA" id="ARBA00011643"/>
    </source>
</evidence>
<dbReference type="OrthoDB" id="9792792at2"/>
<dbReference type="Gene3D" id="3.40.1390.30">
    <property type="entry name" value="NIF3 (NGG1p interacting factor 3)-like"/>
    <property type="match status" value="1"/>
</dbReference>
<dbReference type="Gene3D" id="3.30.70.120">
    <property type="match status" value="1"/>
</dbReference>
<dbReference type="Proteomes" id="UP000427906">
    <property type="component" value="Chromosome"/>
</dbReference>
<evidence type="ECO:0000256" key="3">
    <source>
        <dbReference type="ARBA" id="ARBA00022112"/>
    </source>
</evidence>
<evidence type="ECO:0000313" key="8">
    <source>
        <dbReference type="Proteomes" id="UP000427906"/>
    </source>
</evidence>
<dbReference type="GO" id="GO:0046872">
    <property type="term" value="F:metal ion binding"/>
    <property type="evidence" value="ECO:0007669"/>
    <property type="project" value="UniProtKB-UniRule"/>
</dbReference>
<dbReference type="PANTHER" id="PTHR13799:SF14">
    <property type="entry name" value="GTP CYCLOHYDROLASE 1 TYPE 2 HOMOLOG"/>
    <property type="match status" value="1"/>
</dbReference>
<dbReference type="PIRSF" id="PIRSF037489">
    <property type="entry name" value="UCP037489_NIF3_YqfO"/>
    <property type="match status" value="1"/>
</dbReference>
<keyword evidence="7" id="KW-0378">Hydrolase</keyword>
<evidence type="ECO:0000256" key="4">
    <source>
        <dbReference type="ARBA" id="ARBA00022723"/>
    </source>
</evidence>
<feature type="binding site" evidence="6">
    <location>
        <position position="331"/>
    </location>
    <ligand>
        <name>a divalent metal cation</name>
        <dbReference type="ChEBI" id="CHEBI:60240"/>
        <label>1</label>
    </ligand>
</feature>
<feature type="binding site" evidence="6">
    <location>
        <position position="67"/>
    </location>
    <ligand>
        <name>a divalent metal cation</name>
        <dbReference type="ChEBI" id="CHEBI:60240"/>
        <label>1</label>
    </ligand>
</feature>
<dbReference type="FunFam" id="3.40.1390.30:FF:000001">
    <property type="entry name" value="GTP cyclohydrolase 1 type 2"/>
    <property type="match status" value="1"/>
</dbReference>
<gene>
    <name evidence="7" type="primary">yqfO</name>
    <name evidence="7" type="ORF">DSCA_13920</name>
</gene>
<dbReference type="EMBL" id="AP021874">
    <property type="protein sequence ID" value="BBO67462.1"/>
    <property type="molecule type" value="Genomic_DNA"/>
</dbReference>
<dbReference type="GO" id="GO:0005737">
    <property type="term" value="C:cytoplasm"/>
    <property type="evidence" value="ECO:0007669"/>
    <property type="project" value="TreeGrafter"/>
</dbReference>
<dbReference type="SUPFAM" id="SSF102705">
    <property type="entry name" value="NIF3 (NGG1p interacting factor 3)-like"/>
    <property type="match status" value="1"/>
</dbReference>
<name>A0A5K7YDA7_9BACT</name>
<feature type="binding site" evidence="6">
    <location>
        <position position="335"/>
    </location>
    <ligand>
        <name>a divalent metal cation</name>
        <dbReference type="ChEBI" id="CHEBI:60240"/>
        <label>1</label>
    </ligand>
</feature>
<feature type="binding site" evidence="6">
    <location>
        <position position="66"/>
    </location>
    <ligand>
        <name>a divalent metal cation</name>
        <dbReference type="ChEBI" id="CHEBI:60240"/>
        <label>1</label>
    </ligand>
</feature>
<sequence length="372" mass="39452">MTGTVAQIIRILDRLAPSRLAESWDNVGLQLGNPAWPVKKIWTALDPLPEVVADACENDVDVLVTHHPLFFKPLQRIDCGTPQGRIVETALSRRLAIISAHTNLDSVPGGVNDILAAKMGLGNLRALGGPVDVDMVKLVIFVPLTHVRPMLDALFALDAGRIGKYRCCTFRSEGVGTFWPDGDATPAVGKRNTLSEVKESRIEIIVAQNNLGTVVDALKKVHPYETMAHDVYPLAVRDHQTGLGRVGQLPSPVALEAFSARLKAALNLSTVKVVGQPDVAVETVAVCSGSGASLMAAAVASGAQAYVSGDLGYHTARDAQQAGIGLIDIGHFGSEHLIVDVLAGYIRDALKAAGLSATVEAADTETDPFHYL</sequence>
<dbReference type="NCBIfam" id="TIGR00486">
    <property type="entry name" value="YbgI_SA1388"/>
    <property type="match status" value="1"/>
</dbReference>
<evidence type="ECO:0000256" key="1">
    <source>
        <dbReference type="ARBA" id="ARBA00006964"/>
    </source>
</evidence>